<feature type="region of interest" description="Disordered" evidence="1">
    <location>
        <begin position="1"/>
        <end position="53"/>
    </location>
</feature>
<feature type="non-terminal residue" evidence="2">
    <location>
        <position position="1"/>
    </location>
</feature>
<dbReference type="EMBL" id="JAWDJR010000017">
    <property type="protein sequence ID" value="KAK9960200.1"/>
    <property type="molecule type" value="Genomic_DNA"/>
</dbReference>
<dbReference type="Proteomes" id="UP001479290">
    <property type="component" value="Unassembled WGS sequence"/>
</dbReference>
<accession>A0AAW1ZFN4</accession>
<organism evidence="2 3">
    <name type="scientific">Culter alburnus</name>
    <name type="common">Topmouth culter</name>
    <dbReference type="NCBI Taxonomy" id="194366"/>
    <lineage>
        <taxon>Eukaryota</taxon>
        <taxon>Metazoa</taxon>
        <taxon>Chordata</taxon>
        <taxon>Craniata</taxon>
        <taxon>Vertebrata</taxon>
        <taxon>Euteleostomi</taxon>
        <taxon>Actinopterygii</taxon>
        <taxon>Neopterygii</taxon>
        <taxon>Teleostei</taxon>
        <taxon>Ostariophysi</taxon>
        <taxon>Cypriniformes</taxon>
        <taxon>Xenocyprididae</taxon>
        <taxon>Xenocypridinae</taxon>
        <taxon>Culter</taxon>
    </lineage>
</organism>
<evidence type="ECO:0000313" key="2">
    <source>
        <dbReference type="EMBL" id="KAK9960200.1"/>
    </source>
</evidence>
<evidence type="ECO:0000313" key="3">
    <source>
        <dbReference type="Proteomes" id="UP001479290"/>
    </source>
</evidence>
<dbReference type="AlphaFoldDB" id="A0AAW1ZFN4"/>
<keyword evidence="3" id="KW-1185">Reference proteome</keyword>
<protein>
    <submittedName>
        <fullName evidence="2">Uncharacterized protein</fullName>
    </submittedName>
</protein>
<sequence length="53" mass="5626">PPAQEATQERAAPSLKQLLWWPSGMPGKTGGKGPGSEVEKKRKSPITARQGSL</sequence>
<proteinExistence type="predicted"/>
<evidence type="ECO:0000256" key="1">
    <source>
        <dbReference type="SAM" id="MobiDB-lite"/>
    </source>
</evidence>
<reference evidence="2 3" key="1">
    <citation type="submission" date="2024-05" db="EMBL/GenBank/DDBJ databases">
        <title>A high-quality chromosomal-level genome assembly of Topmouth culter (Culter alburnus).</title>
        <authorList>
            <person name="Zhao H."/>
        </authorList>
    </citation>
    <scope>NUCLEOTIDE SEQUENCE [LARGE SCALE GENOMIC DNA]</scope>
    <source>
        <strain evidence="2">CATC2023</strain>
        <tissue evidence="2">Muscle</tissue>
    </source>
</reference>
<gene>
    <name evidence="2" type="ORF">ABG768_010275</name>
</gene>
<comment type="caution">
    <text evidence="2">The sequence shown here is derived from an EMBL/GenBank/DDBJ whole genome shotgun (WGS) entry which is preliminary data.</text>
</comment>
<feature type="non-terminal residue" evidence="2">
    <location>
        <position position="53"/>
    </location>
</feature>
<name>A0AAW1ZFN4_CULAL</name>